<dbReference type="Proteomes" id="UP000334019">
    <property type="component" value="Chromosome"/>
</dbReference>
<dbReference type="InterPro" id="IPR050260">
    <property type="entry name" value="FAD-bd_OxRdtase"/>
</dbReference>
<dbReference type="PRINTS" id="PR00368">
    <property type="entry name" value="FADPNR"/>
</dbReference>
<feature type="domain" description="FAD/NAD(P)-binding" evidence="9">
    <location>
        <begin position="4"/>
        <end position="292"/>
    </location>
</feature>
<evidence type="ECO:0000256" key="2">
    <source>
        <dbReference type="ARBA" id="ARBA00009130"/>
    </source>
</evidence>
<dbReference type="InterPro" id="IPR036188">
    <property type="entry name" value="FAD/NAD-bd_sf"/>
</dbReference>
<evidence type="ECO:0000313" key="10">
    <source>
        <dbReference type="EMBL" id="QGG96432.1"/>
    </source>
</evidence>
<keyword evidence="4" id="KW-0274">FAD</keyword>
<dbReference type="RefSeq" id="WP_153760536.1">
    <property type="nucleotide sequence ID" value="NZ_CP045851.1"/>
</dbReference>
<dbReference type="AlphaFoldDB" id="A0A5Q2RNA9"/>
<evidence type="ECO:0000256" key="1">
    <source>
        <dbReference type="ARBA" id="ARBA00001974"/>
    </source>
</evidence>
<dbReference type="EMBL" id="CP045851">
    <property type="protein sequence ID" value="QGG96432.1"/>
    <property type="molecule type" value="Genomic_DNA"/>
</dbReference>
<name>A0A5Q2RNA9_9ACTN</name>
<dbReference type="InterPro" id="IPR023753">
    <property type="entry name" value="FAD/NAD-binding_dom"/>
</dbReference>
<accession>A0A5Q2RNA9</accession>
<comment type="similarity">
    <text evidence="2">Belongs to the class-III pyridine nucleotide-disulfide oxidoreductase family.</text>
</comment>
<feature type="region of interest" description="Disordered" evidence="7">
    <location>
        <begin position="441"/>
        <end position="467"/>
    </location>
</feature>
<feature type="compositionally biased region" description="Basic and acidic residues" evidence="7">
    <location>
        <begin position="441"/>
        <end position="452"/>
    </location>
</feature>
<evidence type="ECO:0000256" key="4">
    <source>
        <dbReference type="ARBA" id="ARBA00022827"/>
    </source>
</evidence>
<dbReference type="KEGG" id="atq:GH723_15725"/>
<evidence type="ECO:0000259" key="9">
    <source>
        <dbReference type="Pfam" id="PF07992"/>
    </source>
</evidence>
<gene>
    <name evidence="10" type="ORF">GH723_15725</name>
</gene>
<dbReference type="PRINTS" id="PR00411">
    <property type="entry name" value="PNDRDTASEI"/>
</dbReference>
<sequence length="467" mass="49708">MPERLVVIGGDAAGMSAASQARRRRDELEIVVLEKGNWTSYSACGIPYHVSGAVPSLDDLVARSPQEFRDRFRIDVRMRHEALAVDLDRRTVEVRDHEHRRSLRIGFDQLVIGTGARPLRPPLPGIDGANVFGVQTLDDAARLLEHARESRCRDVVVVGGGYIGLEMAEAFLAWGAKVTVVDSSDQVMRTLDPDVAARVADAARRRGVVLRLGEQVTGFSEDAVETSGGSIPADLVVLGMGVTPNSELASAAGVETGARGAIRVDRRQRTSADGVWAAGDCAESFHRVSQRWMHVALGTVANKQGRVAGVNLGGGYATFPGVVGTAITRICELEIARTGLTTFEASAAGFDAVAVTIETTVKAGYFPGTRPMQVKMLAERGSGRVLGAQITGGEGAAKRIDTVATALTAEMTVTDLIDLDLAYAPPFSNVWDPVAVAAREASRALDAERDPTVPEPPGRRPSSPVRD</sequence>
<comment type="cofactor">
    <cofactor evidence="1">
        <name>FAD</name>
        <dbReference type="ChEBI" id="CHEBI:57692"/>
    </cofactor>
</comment>
<keyword evidence="3" id="KW-0285">Flavoprotein</keyword>
<keyword evidence="6" id="KW-0676">Redox-active center</keyword>
<dbReference type="PANTHER" id="PTHR43429">
    <property type="entry name" value="PYRIDINE NUCLEOTIDE-DISULFIDE OXIDOREDUCTASE DOMAIN-CONTAINING"/>
    <property type="match status" value="1"/>
</dbReference>
<dbReference type="GO" id="GO:0016491">
    <property type="term" value="F:oxidoreductase activity"/>
    <property type="evidence" value="ECO:0007669"/>
    <property type="project" value="UniProtKB-KW"/>
</dbReference>
<organism evidence="10 11">
    <name type="scientific">Actinomarinicola tropica</name>
    <dbReference type="NCBI Taxonomy" id="2789776"/>
    <lineage>
        <taxon>Bacteria</taxon>
        <taxon>Bacillati</taxon>
        <taxon>Actinomycetota</taxon>
        <taxon>Acidimicrobiia</taxon>
        <taxon>Acidimicrobiales</taxon>
        <taxon>Iamiaceae</taxon>
        <taxon>Actinomarinicola</taxon>
    </lineage>
</organism>
<keyword evidence="11" id="KW-1185">Reference proteome</keyword>
<proteinExistence type="inferred from homology"/>
<reference evidence="10 11" key="1">
    <citation type="submission" date="2019-11" db="EMBL/GenBank/DDBJ databases">
        <authorList>
            <person name="He Y."/>
        </authorList>
    </citation>
    <scope>NUCLEOTIDE SEQUENCE [LARGE SCALE GENOMIC DNA]</scope>
    <source>
        <strain evidence="10 11">SCSIO 58843</strain>
    </source>
</reference>
<evidence type="ECO:0000256" key="5">
    <source>
        <dbReference type="ARBA" id="ARBA00023002"/>
    </source>
</evidence>
<evidence type="ECO:0000313" key="11">
    <source>
        <dbReference type="Proteomes" id="UP000334019"/>
    </source>
</evidence>
<dbReference type="Pfam" id="PF02852">
    <property type="entry name" value="Pyr_redox_dim"/>
    <property type="match status" value="1"/>
</dbReference>
<dbReference type="SUPFAM" id="SSF55424">
    <property type="entry name" value="FAD/NAD-linked reductases, dimerisation (C-terminal) domain"/>
    <property type="match status" value="1"/>
</dbReference>
<evidence type="ECO:0000256" key="3">
    <source>
        <dbReference type="ARBA" id="ARBA00022630"/>
    </source>
</evidence>
<evidence type="ECO:0000256" key="7">
    <source>
        <dbReference type="SAM" id="MobiDB-lite"/>
    </source>
</evidence>
<keyword evidence="5" id="KW-0560">Oxidoreductase</keyword>
<dbReference type="PANTHER" id="PTHR43429:SF1">
    <property type="entry name" value="NAD(P)H SULFUR OXIDOREDUCTASE (COA-DEPENDENT)"/>
    <property type="match status" value="1"/>
</dbReference>
<feature type="domain" description="Pyridine nucleotide-disulphide oxidoreductase dimerisation" evidence="8">
    <location>
        <begin position="329"/>
        <end position="431"/>
    </location>
</feature>
<dbReference type="InterPro" id="IPR016156">
    <property type="entry name" value="FAD/NAD-linked_Rdtase_dimer_sf"/>
</dbReference>
<evidence type="ECO:0000259" key="8">
    <source>
        <dbReference type="Pfam" id="PF02852"/>
    </source>
</evidence>
<dbReference type="SUPFAM" id="SSF51905">
    <property type="entry name" value="FAD/NAD(P)-binding domain"/>
    <property type="match status" value="1"/>
</dbReference>
<protein>
    <submittedName>
        <fullName evidence="10">Flavoprotein oxidoreductase</fullName>
    </submittedName>
</protein>
<dbReference type="InterPro" id="IPR004099">
    <property type="entry name" value="Pyr_nucl-diS_OxRdtase_dimer"/>
</dbReference>
<dbReference type="Gene3D" id="3.50.50.60">
    <property type="entry name" value="FAD/NAD(P)-binding domain"/>
    <property type="match status" value="2"/>
</dbReference>
<evidence type="ECO:0000256" key="6">
    <source>
        <dbReference type="ARBA" id="ARBA00023284"/>
    </source>
</evidence>
<dbReference type="Pfam" id="PF07992">
    <property type="entry name" value="Pyr_redox_2"/>
    <property type="match status" value="1"/>
</dbReference>